<dbReference type="Gene3D" id="2.60.40.3680">
    <property type="match status" value="1"/>
</dbReference>
<keyword evidence="4" id="KW-1185">Reference proteome</keyword>
<evidence type="ECO:0000256" key="2">
    <source>
        <dbReference type="SAM" id="SignalP"/>
    </source>
</evidence>
<reference evidence="3 4" key="2">
    <citation type="journal article" date="2014" name="Genome Announc.">
        <title>Complete Genome Sequence of Coprothermobacter proteolyticus DSM 5265.</title>
        <authorList>
            <person name="Alexiev A."/>
            <person name="Coil D.A."/>
            <person name="Badger J.H."/>
            <person name="Enticknap J."/>
            <person name="Ward N."/>
            <person name="Robb F.T."/>
            <person name="Eisen J.A."/>
        </authorList>
    </citation>
    <scope>NUCLEOTIDE SEQUENCE [LARGE SCALE GENOMIC DNA]</scope>
    <source>
        <strain evidence="4">ATCC 35245 / DSM 5265 / OCM 4 / BT</strain>
    </source>
</reference>
<dbReference type="EMBL" id="CP001145">
    <property type="protein sequence ID" value="ACI17701.1"/>
    <property type="molecule type" value="Genomic_DNA"/>
</dbReference>
<reference evidence="4" key="1">
    <citation type="submission" date="2008-08" db="EMBL/GenBank/DDBJ databases">
        <title>The complete genome sequence of Coprothermobacter proteolyticus strain ATCC 5245 / DSM 5265 / BT.</title>
        <authorList>
            <person name="Dodson R.J."/>
            <person name="Durkin A.S."/>
            <person name="Wu M."/>
            <person name="Eisen J."/>
            <person name="Sutton G."/>
        </authorList>
    </citation>
    <scope>NUCLEOTIDE SEQUENCE [LARGE SCALE GENOMIC DNA]</scope>
    <source>
        <strain evidence="4">ATCC 35245 / DSM 5265 / OCM 4 / BT</strain>
    </source>
</reference>
<name>B5Y636_COPPD</name>
<dbReference type="Proteomes" id="UP000001732">
    <property type="component" value="Chromosome"/>
</dbReference>
<accession>B5Y636</accession>
<evidence type="ECO:0000313" key="3">
    <source>
        <dbReference type="EMBL" id="ACI17701.1"/>
    </source>
</evidence>
<feature type="chain" id="PRO_5002841289" evidence="2">
    <location>
        <begin position="23"/>
        <end position="659"/>
    </location>
</feature>
<keyword evidence="1" id="KW-0812">Transmembrane</keyword>
<evidence type="ECO:0000256" key="1">
    <source>
        <dbReference type="SAM" id="Phobius"/>
    </source>
</evidence>
<feature type="signal peptide" evidence="2">
    <location>
        <begin position="1"/>
        <end position="22"/>
    </location>
</feature>
<organism evidence="3 4">
    <name type="scientific">Coprothermobacter proteolyticus (strain ATCC 35245 / DSM 5265 / OCM 4 / BT)</name>
    <dbReference type="NCBI Taxonomy" id="309798"/>
    <lineage>
        <taxon>Bacteria</taxon>
        <taxon>Pseudomonadati</taxon>
        <taxon>Coprothermobacterota</taxon>
        <taxon>Coprothermobacteria</taxon>
        <taxon>Coprothermobacterales</taxon>
        <taxon>Coprothermobacteraceae</taxon>
        <taxon>Coprothermobacter</taxon>
    </lineage>
</organism>
<gene>
    <name evidence="3" type="ordered locus">COPRO5265_1458</name>
</gene>
<keyword evidence="2" id="KW-0732">Signal</keyword>
<dbReference type="KEGG" id="cpo:COPRO5265_1458"/>
<proteinExistence type="predicted"/>
<keyword evidence="1" id="KW-0472">Membrane</keyword>
<feature type="transmembrane region" description="Helical" evidence="1">
    <location>
        <begin position="626"/>
        <end position="645"/>
    </location>
</feature>
<protein>
    <submittedName>
        <fullName evidence="3">Uncharacterized protein</fullName>
    </submittedName>
</protein>
<dbReference type="eggNOG" id="ENOG5033JQD">
    <property type="taxonomic scope" value="Bacteria"/>
</dbReference>
<evidence type="ECO:0000313" key="4">
    <source>
        <dbReference type="Proteomes" id="UP000001732"/>
    </source>
</evidence>
<sequence>MPFFVFLAAFVVFLLPASNIYADTAPFFIGGVNIKPYQESNIVLSKENLTITFNKSDDMRNSTASVNAQFIFVNTGDKVSLKVGFPFSLASRPGFDTTSTLESLKVKVKVDGNQITPTFVAPGQQGEYAPLIYFDVTFDKNETKEIQVSYEGKAAGGYFLYVLNTGSYWKGPIGTLDMTFKFPYKAAALNVFSITPGGYKIDGNEVVYHLVNYEPVQNIEVEFLPYYMYEKVNPLRIKAEASDNASDWFNYAMAFFPENPIGSMDEFVGWYRTPGFSDYVESVFKKAVSLQEEGSPEQVVLQEVYSAHYEAPASFAEGLDAVLKLDGNHVSLPSTSLDILRENIGSIENATEGKILGYVMEYAVAADLKQNRPTQALSDFDQLLELADRYFDKDTYYSVSPVLSMAMQNIIGKGMTKYVSPPFTQCFIPSVSLKNQTLTVHYDVPYDLGLALEDFDSNNDQNPPKDYRIVGALEKAPPYGYVVTVTFPKGVTESQFASVKETLTQLGNGAFDVAPDSQTAKLLSSYFGKILDNVMLENGKLAVIKSYVASTPELEMGLADLSLEIRKITSAQQQFKDTPFDEAFGQTMLSYLSSNKAYFDNLPRNSAITFGAVAQTGASGPTSQSLIIAIMASLVAVLLIAFVLVTERRSKVEDANAKE</sequence>
<dbReference type="AlphaFoldDB" id="B5Y636"/>
<keyword evidence="1" id="KW-1133">Transmembrane helix</keyword>